<feature type="transmembrane region" description="Helical" evidence="1">
    <location>
        <begin position="344"/>
        <end position="363"/>
    </location>
</feature>
<feature type="transmembrane region" description="Helical" evidence="1">
    <location>
        <begin position="136"/>
        <end position="155"/>
    </location>
</feature>
<protein>
    <submittedName>
        <fullName evidence="2">DHA1 family inner membrane transport protein</fullName>
    </submittedName>
</protein>
<dbReference type="AlphaFoldDB" id="A0A4R7HWM9"/>
<evidence type="ECO:0000256" key="1">
    <source>
        <dbReference type="SAM" id="Phobius"/>
    </source>
</evidence>
<feature type="transmembrane region" description="Helical" evidence="1">
    <location>
        <begin position="260"/>
        <end position="281"/>
    </location>
</feature>
<dbReference type="InterPro" id="IPR011701">
    <property type="entry name" value="MFS"/>
</dbReference>
<feature type="transmembrane region" description="Helical" evidence="1">
    <location>
        <begin position="109"/>
        <end position="127"/>
    </location>
</feature>
<dbReference type="InterPro" id="IPR036259">
    <property type="entry name" value="MFS_trans_sf"/>
</dbReference>
<keyword evidence="1" id="KW-0812">Transmembrane</keyword>
<gene>
    <name evidence="2" type="ORF">BDK89_0935</name>
</gene>
<dbReference type="Gene3D" id="1.20.1250.20">
    <property type="entry name" value="MFS general substrate transporter like domains"/>
    <property type="match status" value="1"/>
</dbReference>
<feature type="transmembrane region" description="Helical" evidence="1">
    <location>
        <begin position="318"/>
        <end position="338"/>
    </location>
</feature>
<dbReference type="GO" id="GO:0022857">
    <property type="term" value="F:transmembrane transporter activity"/>
    <property type="evidence" value="ECO:0007669"/>
    <property type="project" value="InterPro"/>
</dbReference>
<comment type="caution">
    <text evidence="2">The sequence shown here is derived from an EMBL/GenBank/DDBJ whole genome shotgun (WGS) entry which is preliminary data.</text>
</comment>
<dbReference type="EMBL" id="SOAU01000001">
    <property type="protein sequence ID" value="TDT15365.1"/>
    <property type="molecule type" value="Genomic_DNA"/>
</dbReference>
<dbReference type="Proteomes" id="UP000294558">
    <property type="component" value="Unassembled WGS sequence"/>
</dbReference>
<reference evidence="2 3" key="1">
    <citation type="submission" date="2019-03" db="EMBL/GenBank/DDBJ databases">
        <title>Sequencing the genomes of 1000 actinobacteria strains.</title>
        <authorList>
            <person name="Klenk H.-P."/>
        </authorList>
    </citation>
    <scope>NUCLEOTIDE SEQUENCE [LARGE SCALE GENOMIC DNA]</scope>
    <source>
        <strain evidence="2 3">DSM 18936</strain>
    </source>
</reference>
<feature type="transmembrane region" description="Helical" evidence="1">
    <location>
        <begin position="199"/>
        <end position="222"/>
    </location>
</feature>
<accession>A0A4R7HWM9</accession>
<dbReference type="Pfam" id="PF07690">
    <property type="entry name" value="MFS_1"/>
    <property type="match status" value="1"/>
</dbReference>
<keyword evidence="3" id="KW-1185">Reference proteome</keyword>
<dbReference type="SUPFAM" id="SSF103473">
    <property type="entry name" value="MFS general substrate transporter"/>
    <property type="match status" value="1"/>
</dbReference>
<feature type="transmembrane region" description="Helical" evidence="1">
    <location>
        <begin position="228"/>
        <end position="248"/>
    </location>
</feature>
<feature type="transmembrane region" description="Helical" evidence="1">
    <location>
        <begin position="161"/>
        <end position="178"/>
    </location>
</feature>
<feature type="transmembrane region" description="Helical" evidence="1">
    <location>
        <begin position="287"/>
        <end position="306"/>
    </location>
</feature>
<dbReference type="OrthoDB" id="7200137at2"/>
<evidence type="ECO:0000313" key="3">
    <source>
        <dbReference type="Proteomes" id="UP000294558"/>
    </source>
</evidence>
<feature type="transmembrane region" description="Helical" evidence="1">
    <location>
        <begin position="47"/>
        <end position="70"/>
    </location>
</feature>
<feature type="transmembrane region" description="Helical" evidence="1">
    <location>
        <begin position="82"/>
        <end position="103"/>
    </location>
</feature>
<name>A0A4R7HWM9_9ACTN</name>
<organism evidence="2 3">
    <name type="scientific">Ilumatobacter fluminis</name>
    <dbReference type="NCBI Taxonomy" id="467091"/>
    <lineage>
        <taxon>Bacteria</taxon>
        <taxon>Bacillati</taxon>
        <taxon>Actinomycetota</taxon>
        <taxon>Acidimicrobiia</taxon>
        <taxon>Acidimicrobiales</taxon>
        <taxon>Ilumatobacteraceae</taxon>
        <taxon>Ilumatobacter</taxon>
    </lineage>
</organism>
<proteinExistence type="predicted"/>
<keyword evidence="1" id="KW-1133">Transmembrane helix</keyword>
<evidence type="ECO:0000313" key="2">
    <source>
        <dbReference type="EMBL" id="TDT15365.1"/>
    </source>
</evidence>
<keyword evidence="1" id="KW-0472">Membrane</keyword>
<feature type="transmembrane region" description="Helical" evidence="1">
    <location>
        <begin position="20"/>
        <end position="41"/>
    </location>
</feature>
<dbReference type="RefSeq" id="WP_133867822.1">
    <property type="nucleotide sequence ID" value="NZ_JAVJPS010000043.1"/>
</dbReference>
<sequence length="381" mass="39830">MPFAPVRVVQTLRPDIPAGVFAATAVSTVVFAATPFLIPAIAGDRDLSVGLVGIVSTAQLAGFMLASSLAPRFLRPRRRVMTIAIVLGVLANLLSAVAPVFAFLVGTRFVSGVSLGLIAWIAWAEVFGDNERVGDVAVIGPLVGTIASPIIAIVVDEAGPDWMFVVLAGLYLVPAVFVRSMHLEASKRERGERHRPTRAAFAILVALGTLTLGGSATFVFAGAIGTEIVGLPAFTVSLVFAANALAGLPSARFRGDRRLAGLWLTLTGLAAVTIGAVHVPVAFWSAMIVWGFAFWMGVPGAFSLLAERSRFPDERAGDAQAVMALGRVVGPLIGGVLYEISPTMLGFGAGGVIIAAAVLLVYVEWRIHPEVLGETLGRRSA</sequence>